<dbReference type="Pfam" id="PF25873">
    <property type="entry name" value="WHD_MalT"/>
    <property type="match status" value="1"/>
</dbReference>
<dbReference type="PANTHER" id="PTHR35807:SF1">
    <property type="entry name" value="TRANSCRIPTIONAL REGULATOR REDD"/>
    <property type="match status" value="1"/>
</dbReference>
<dbReference type="Proteomes" id="UP000198280">
    <property type="component" value="Unassembled WGS sequence"/>
</dbReference>
<dbReference type="Gene3D" id="1.25.40.10">
    <property type="entry name" value="Tetratricopeptide repeat domain"/>
    <property type="match status" value="1"/>
</dbReference>
<evidence type="ECO:0000259" key="4">
    <source>
        <dbReference type="SMART" id="SM01043"/>
    </source>
</evidence>
<dbReference type="PANTHER" id="PTHR35807">
    <property type="entry name" value="TRANSCRIPTIONAL REGULATOR REDD-RELATED"/>
    <property type="match status" value="1"/>
</dbReference>
<dbReference type="Pfam" id="PF03704">
    <property type="entry name" value="BTAD"/>
    <property type="match status" value="1"/>
</dbReference>
<dbReference type="AlphaFoldDB" id="A0A239NRY8"/>
<dbReference type="SUPFAM" id="SSF48452">
    <property type="entry name" value="TPR-like"/>
    <property type="match status" value="1"/>
</dbReference>
<dbReference type="InterPro" id="IPR036388">
    <property type="entry name" value="WH-like_DNA-bd_sf"/>
</dbReference>
<dbReference type="InterPro" id="IPR016032">
    <property type="entry name" value="Sig_transdc_resp-reg_C-effctor"/>
</dbReference>
<reference evidence="5 6" key="1">
    <citation type="submission" date="2017-06" db="EMBL/GenBank/DDBJ databases">
        <authorList>
            <person name="Kim H.J."/>
            <person name="Triplett B.A."/>
        </authorList>
    </citation>
    <scope>NUCLEOTIDE SEQUENCE [LARGE SCALE GENOMIC DNA]</scope>
    <source>
        <strain evidence="5 6">CGMCC 4.1858</strain>
    </source>
</reference>
<dbReference type="InterPro" id="IPR011990">
    <property type="entry name" value="TPR-like_helical_dom_sf"/>
</dbReference>
<dbReference type="OrthoDB" id="134985at2"/>
<evidence type="ECO:0000256" key="3">
    <source>
        <dbReference type="ARBA" id="ARBA00023163"/>
    </source>
</evidence>
<dbReference type="Gene3D" id="1.10.10.10">
    <property type="entry name" value="Winged helix-like DNA-binding domain superfamily/Winged helix DNA-binding domain"/>
    <property type="match status" value="1"/>
</dbReference>
<name>A0A239NRY8_9ACTN</name>
<evidence type="ECO:0000256" key="2">
    <source>
        <dbReference type="ARBA" id="ARBA00023015"/>
    </source>
</evidence>
<dbReference type="SUPFAM" id="SSF46894">
    <property type="entry name" value="C-terminal effector domain of the bipartite response regulators"/>
    <property type="match status" value="1"/>
</dbReference>
<dbReference type="InterPro" id="IPR059106">
    <property type="entry name" value="WHD_MalT"/>
</dbReference>
<feature type="domain" description="Bacterial transcriptional activator" evidence="4">
    <location>
        <begin position="879"/>
        <end position="1017"/>
    </location>
</feature>
<dbReference type="InterPro" id="IPR005158">
    <property type="entry name" value="BTAD"/>
</dbReference>
<dbReference type="GO" id="GO:0003677">
    <property type="term" value="F:DNA binding"/>
    <property type="evidence" value="ECO:0007669"/>
    <property type="project" value="InterPro"/>
</dbReference>
<dbReference type="EMBL" id="FZOF01000046">
    <property type="protein sequence ID" value="SNT57691.1"/>
    <property type="molecule type" value="Genomic_DNA"/>
</dbReference>
<evidence type="ECO:0000313" key="6">
    <source>
        <dbReference type="Proteomes" id="UP000198280"/>
    </source>
</evidence>
<protein>
    <submittedName>
        <fullName evidence="5">Transcriptional regulatory protein, C terminal</fullName>
    </submittedName>
</protein>
<dbReference type="GO" id="GO:0006355">
    <property type="term" value="P:regulation of DNA-templated transcription"/>
    <property type="evidence" value="ECO:0007669"/>
    <property type="project" value="InterPro"/>
</dbReference>
<keyword evidence="2" id="KW-0805">Transcription regulation</keyword>
<dbReference type="RefSeq" id="WP_089229156.1">
    <property type="nucleotide sequence ID" value="NZ_FZOF01000046.1"/>
</dbReference>
<dbReference type="Gene3D" id="3.40.50.300">
    <property type="entry name" value="P-loop containing nucleotide triphosphate hydrolases"/>
    <property type="match status" value="1"/>
</dbReference>
<keyword evidence="6" id="KW-1185">Reference proteome</keyword>
<organism evidence="5 6">
    <name type="scientific">Actinacidiphila glaucinigra</name>
    <dbReference type="NCBI Taxonomy" id="235986"/>
    <lineage>
        <taxon>Bacteria</taxon>
        <taxon>Bacillati</taxon>
        <taxon>Actinomycetota</taxon>
        <taxon>Actinomycetes</taxon>
        <taxon>Kitasatosporales</taxon>
        <taxon>Streptomycetaceae</taxon>
        <taxon>Actinacidiphila</taxon>
    </lineage>
</organism>
<dbReference type="SMART" id="SM01043">
    <property type="entry name" value="BTAD"/>
    <property type="match status" value="1"/>
</dbReference>
<proteinExistence type="predicted"/>
<dbReference type="GO" id="GO:0000160">
    <property type="term" value="P:phosphorelay signal transduction system"/>
    <property type="evidence" value="ECO:0007669"/>
    <property type="project" value="UniProtKB-KW"/>
</dbReference>
<keyword evidence="3" id="KW-0804">Transcription</keyword>
<dbReference type="InterPro" id="IPR051677">
    <property type="entry name" value="AfsR-DnrI-RedD_regulator"/>
</dbReference>
<accession>A0A239NRY8</accession>
<dbReference type="SUPFAM" id="SSF52540">
    <property type="entry name" value="P-loop containing nucleoside triphosphate hydrolases"/>
    <property type="match status" value="1"/>
</dbReference>
<evidence type="ECO:0000313" key="5">
    <source>
        <dbReference type="EMBL" id="SNT57691.1"/>
    </source>
</evidence>
<dbReference type="InterPro" id="IPR027417">
    <property type="entry name" value="P-loop_NTPase"/>
</dbReference>
<evidence type="ECO:0000256" key="1">
    <source>
        <dbReference type="ARBA" id="ARBA00023012"/>
    </source>
</evidence>
<gene>
    <name evidence="5" type="ORF">SAMN05216252_14611</name>
</gene>
<sequence length="1018" mass="110607">MGDSDSDRPSGPNTSGRQHRAIIRRKLAAPEPAKGVVVRERLNRRLRDMLDRHTVVNVFATAGAGKTTAVALAVSGLDRPVAWLSLDGTERAAGRLLVYLEAALEGVVADAADVASDALSSSLHIGEAAGLLAESLQGSGLILVCDNVERIAADESCVAVLSSFARYLPSGVNLVLISRVDVHLDPGPTSERDRVGELIESDLAFDAQEADVALRTVGHVDVHPARAVAATGGWVTGVLFEGWRHARSSELDPDSLRSYVAANVFNSLSPVERTFLLHTSLLAETSVESARAMGQENAAQVMADLRVRHLPVTWSPDGSRMTPHPVFRDFLRVALARQDAGTLATVRRRHAELLIARGEREEAVDELLRLGDLDAAGRLAAVALPSLVARMDFEPAARWLDALGGSARTPTPEIGSVILRVAFALEQCDRGVDLVDRHGYAWLPEPGAPDFEEAHVLACWCLWHSGRIEEARSVADQLSPGRNWLIAHTLIALATGEEPPPFPEYSPTPSGPVDGLLMRLAFMRGRLEGLDDVGSFDPWRTILGGPWVVAALRATGRLDAAMSMFEPRSGSSQPVWLHAVDAVDLMLDLGRGEEACASIERGRGLIASTGSKVYKNMSLLVEAKLRLRLEGDTRRADRVLAEAAANGASEYVLTRETWQIWSGLSMLLQEKDAEAYELLAECVLSMQKGDRHLDLPTAAVYLAEAQWRLGLEDQSDATADLAMASASTHGSQHLLLTALTDMPSVAARAADTKSSRMSPWYEVLAALSGPHPVRVNVSTPRLVLEEFGEPVLTVDGNTAQPRLTKSVELLSYLLGRPDRRATREELLGALFGGRNDAAGRNYLRQALYRLREVLPDDLGPRQDGDVFRMPGPAVAMGSAQRAADLIAQAGRQDGEIRLQTLAHALSSAERGPYLATVSGAWVAERRVLLAETFLSARVDAAKLAYRMNRYRQAKGLVDYVLREDPYREQAWRLAIQLAHASGSDDAVLALYQRYAVRMRELGVPPSDEVRRLVAQLRR</sequence>
<keyword evidence="1" id="KW-0902">Two-component regulatory system</keyword>